<gene>
    <name evidence="2" type="ORF">ACFSC3_04880</name>
</gene>
<dbReference type="InterPro" id="IPR035994">
    <property type="entry name" value="Nucleoside_phosphorylase_sf"/>
</dbReference>
<feature type="domain" description="Nucleoside phosphorylase" evidence="1">
    <location>
        <begin position="3"/>
        <end position="251"/>
    </location>
</feature>
<evidence type="ECO:0000313" key="3">
    <source>
        <dbReference type="Proteomes" id="UP001597283"/>
    </source>
</evidence>
<dbReference type="RefSeq" id="WP_380939667.1">
    <property type="nucleotide sequence ID" value="NZ_JBHUFC010000002.1"/>
</dbReference>
<evidence type="ECO:0000259" key="1">
    <source>
        <dbReference type="Pfam" id="PF01048"/>
    </source>
</evidence>
<dbReference type="PANTHER" id="PTHR21234">
    <property type="entry name" value="PURINE NUCLEOSIDE PHOSPHORYLASE"/>
    <property type="match status" value="1"/>
</dbReference>
<comment type="caution">
    <text evidence="2">The sequence shown here is derived from an EMBL/GenBank/DDBJ whole genome shotgun (WGS) entry which is preliminary data.</text>
</comment>
<accession>A0ABW4N9R6</accession>
<dbReference type="PANTHER" id="PTHR21234:SF42">
    <property type="entry name" value="PHOSPHORYLASE SUPERFAMILY PROTEIN"/>
    <property type="match status" value="1"/>
</dbReference>
<dbReference type="InterPro" id="IPR000845">
    <property type="entry name" value="Nucleoside_phosphorylase_d"/>
</dbReference>
<organism evidence="2 3">
    <name type="scientific">Sphingomonas floccifaciens</name>
    <dbReference type="NCBI Taxonomy" id="1844115"/>
    <lineage>
        <taxon>Bacteria</taxon>
        <taxon>Pseudomonadati</taxon>
        <taxon>Pseudomonadota</taxon>
        <taxon>Alphaproteobacteria</taxon>
        <taxon>Sphingomonadales</taxon>
        <taxon>Sphingomonadaceae</taxon>
        <taxon>Sphingomonas</taxon>
    </lineage>
</organism>
<reference evidence="3" key="1">
    <citation type="journal article" date="2019" name="Int. J. Syst. Evol. Microbiol.">
        <title>The Global Catalogue of Microorganisms (GCM) 10K type strain sequencing project: providing services to taxonomists for standard genome sequencing and annotation.</title>
        <authorList>
            <consortium name="The Broad Institute Genomics Platform"/>
            <consortium name="The Broad Institute Genome Sequencing Center for Infectious Disease"/>
            <person name="Wu L."/>
            <person name="Ma J."/>
        </authorList>
    </citation>
    <scope>NUCLEOTIDE SEQUENCE [LARGE SCALE GENOMIC DNA]</scope>
    <source>
        <strain evidence="3">Q85</strain>
    </source>
</reference>
<keyword evidence="3" id="KW-1185">Reference proteome</keyword>
<dbReference type="Gene3D" id="3.40.50.1580">
    <property type="entry name" value="Nucleoside phosphorylase domain"/>
    <property type="match status" value="1"/>
</dbReference>
<dbReference type="SUPFAM" id="SSF53167">
    <property type="entry name" value="Purine and uridine phosphorylases"/>
    <property type="match status" value="1"/>
</dbReference>
<dbReference type="Pfam" id="PF01048">
    <property type="entry name" value="PNP_UDP_1"/>
    <property type="match status" value="1"/>
</dbReference>
<protein>
    <submittedName>
        <fullName evidence="2">5'-methylthioadenosine/S-adenosylhomocysteine nucleosidase</fullName>
    </submittedName>
</protein>
<dbReference type="Proteomes" id="UP001597283">
    <property type="component" value="Unassembled WGS sequence"/>
</dbReference>
<sequence length="254" mass="27073">MLVAFPPEWAAMVPHVTVDGDHRLHGRRVIEGRFAGKPVILAQTGVSMVNAAMTTQALLDRFTVSRIVVSGVAGGLDPSNSVGRVLAPARWGQALEVGMGRETPAGPVLPPLPGATDLPPFGMMIPRDVIVGRDGEGERERRWFEVDADLLALARRLEDGHDLRVGGAGLSGAAFVDNAAYRDYLFATFQAAVVDMETTAVAQVAFANRVPFIAFRSLSDLAGGEPDDNHLPLWLERACANVAAVTRAFIASLP</sequence>
<dbReference type="CDD" id="cd09008">
    <property type="entry name" value="MTAN"/>
    <property type="match status" value="1"/>
</dbReference>
<name>A0ABW4N9R6_9SPHN</name>
<evidence type="ECO:0000313" key="2">
    <source>
        <dbReference type="EMBL" id="MFD1786902.1"/>
    </source>
</evidence>
<dbReference type="EMBL" id="JBHUFC010000002">
    <property type="protein sequence ID" value="MFD1786902.1"/>
    <property type="molecule type" value="Genomic_DNA"/>
</dbReference>
<proteinExistence type="predicted"/>